<dbReference type="RefSeq" id="WP_072973862.1">
    <property type="nucleotide sequence ID" value="NZ_FQTY01000003.1"/>
</dbReference>
<keyword evidence="4" id="KW-1003">Cell membrane</keyword>
<reference evidence="10" key="1">
    <citation type="submission" date="2016-11" db="EMBL/GenBank/DDBJ databases">
        <authorList>
            <person name="Varghese N."/>
            <person name="Submissions S."/>
        </authorList>
    </citation>
    <scope>NUCLEOTIDE SEQUENCE [LARGE SCALE GENOMIC DNA]</scope>
    <source>
        <strain evidence="10">DSM 18095</strain>
    </source>
</reference>
<dbReference type="CDD" id="cd03257">
    <property type="entry name" value="ABC_NikE_OppD_transporters"/>
    <property type="match status" value="1"/>
</dbReference>
<dbReference type="GO" id="GO:0005886">
    <property type="term" value="C:plasma membrane"/>
    <property type="evidence" value="ECO:0007669"/>
    <property type="project" value="UniProtKB-SubCell"/>
</dbReference>
<feature type="domain" description="ABC transporter" evidence="8">
    <location>
        <begin position="9"/>
        <end position="258"/>
    </location>
</feature>
<evidence type="ECO:0000256" key="6">
    <source>
        <dbReference type="ARBA" id="ARBA00022840"/>
    </source>
</evidence>
<dbReference type="InterPro" id="IPR003439">
    <property type="entry name" value="ABC_transporter-like_ATP-bd"/>
</dbReference>
<dbReference type="InterPro" id="IPR050388">
    <property type="entry name" value="ABC_Ni/Peptide_Import"/>
</dbReference>
<comment type="subcellular location">
    <subcellularLocation>
        <location evidence="1">Cell membrane</location>
        <topology evidence="1">Peripheral membrane protein</topology>
    </subcellularLocation>
</comment>
<dbReference type="Proteomes" id="UP000184114">
    <property type="component" value="Unassembled WGS sequence"/>
</dbReference>
<protein>
    <submittedName>
        <fullName evidence="9">Oligopeptide transport system ATP-binding protein</fullName>
    </submittedName>
</protein>
<dbReference type="AlphaFoldDB" id="A0A1M4UDI0"/>
<evidence type="ECO:0000256" key="1">
    <source>
        <dbReference type="ARBA" id="ARBA00004202"/>
    </source>
</evidence>
<keyword evidence="5" id="KW-0547">Nucleotide-binding</keyword>
<evidence type="ECO:0000256" key="7">
    <source>
        <dbReference type="ARBA" id="ARBA00023136"/>
    </source>
</evidence>
<evidence type="ECO:0000256" key="2">
    <source>
        <dbReference type="ARBA" id="ARBA00005417"/>
    </source>
</evidence>
<dbReference type="GO" id="GO:0016887">
    <property type="term" value="F:ATP hydrolysis activity"/>
    <property type="evidence" value="ECO:0007669"/>
    <property type="project" value="InterPro"/>
</dbReference>
<dbReference type="InterPro" id="IPR003593">
    <property type="entry name" value="AAA+_ATPase"/>
</dbReference>
<dbReference type="PROSITE" id="PS50893">
    <property type="entry name" value="ABC_TRANSPORTER_2"/>
    <property type="match status" value="1"/>
</dbReference>
<dbReference type="PANTHER" id="PTHR43297:SF2">
    <property type="entry name" value="DIPEPTIDE TRANSPORT ATP-BINDING PROTEIN DPPD"/>
    <property type="match status" value="1"/>
</dbReference>
<dbReference type="Gene3D" id="3.40.50.300">
    <property type="entry name" value="P-loop containing nucleotide triphosphate hydrolases"/>
    <property type="match status" value="1"/>
</dbReference>
<dbReference type="GO" id="GO:0005524">
    <property type="term" value="F:ATP binding"/>
    <property type="evidence" value="ECO:0007669"/>
    <property type="project" value="UniProtKB-KW"/>
</dbReference>
<keyword evidence="6 9" id="KW-0067">ATP-binding</keyword>
<sequence length="348" mass="39115">MKKEPILSIRDLEIQFSLRGQKLNAIRNCSLDLYEGETLAIVGESGSGKSVFTKSFVGMLDANGSVTNGSIMYKGEDISKYKTEKEWLNIRGKEIAMVMQDPMTSLNPLKIIGKQIQESVELHQGLKGEDAKKIAINMLAKVGIDDPERRYNQYPHEFSGGMRQRVVIAIAVACLPKILICDEPTTALDVTIQAQILDLIRSLQRELNMTVIYITHDLGVVANVAERVAVMYAGQIVEYGLLNEIFYNAWHPYTWALLSSLPQLTVKGEALPSIEGTPPNLFHEIKGDAFAPRNKRALAIDFVKEPPFFSISETHKAKTWYLDPRAPKIEQPETIKRLRAHNHKIERS</sequence>
<dbReference type="InterPro" id="IPR027417">
    <property type="entry name" value="P-loop_NTPase"/>
</dbReference>
<accession>A0A1M4UDI0</accession>
<keyword evidence="10" id="KW-1185">Reference proteome</keyword>
<evidence type="ECO:0000259" key="8">
    <source>
        <dbReference type="PROSITE" id="PS50893"/>
    </source>
</evidence>
<dbReference type="FunFam" id="3.40.50.300:FF:000016">
    <property type="entry name" value="Oligopeptide ABC transporter ATP-binding component"/>
    <property type="match status" value="1"/>
</dbReference>
<dbReference type="NCBIfam" id="TIGR01727">
    <property type="entry name" value="oligo_HPY"/>
    <property type="match status" value="1"/>
</dbReference>
<evidence type="ECO:0000256" key="4">
    <source>
        <dbReference type="ARBA" id="ARBA00022475"/>
    </source>
</evidence>
<proteinExistence type="inferred from homology"/>
<dbReference type="STRING" id="1123404.SAMN02745784_01018"/>
<keyword evidence="7" id="KW-0472">Membrane</keyword>
<dbReference type="InterPro" id="IPR013563">
    <property type="entry name" value="Oligopep_ABC_C"/>
</dbReference>
<evidence type="ECO:0000313" key="9">
    <source>
        <dbReference type="EMBL" id="SHE54658.1"/>
    </source>
</evidence>
<name>A0A1M4UDI0_9FIRM</name>
<dbReference type="PANTHER" id="PTHR43297">
    <property type="entry name" value="OLIGOPEPTIDE TRANSPORT ATP-BINDING PROTEIN APPD"/>
    <property type="match status" value="1"/>
</dbReference>
<comment type="similarity">
    <text evidence="2">Belongs to the ABC transporter superfamily.</text>
</comment>
<dbReference type="SMART" id="SM00382">
    <property type="entry name" value="AAA"/>
    <property type="match status" value="1"/>
</dbReference>
<keyword evidence="3" id="KW-0813">Transport</keyword>
<dbReference type="GeneID" id="90996157"/>
<evidence type="ECO:0000313" key="10">
    <source>
        <dbReference type="Proteomes" id="UP000184114"/>
    </source>
</evidence>
<dbReference type="InterPro" id="IPR017871">
    <property type="entry name" value="ABC_transporter-like_CS"/>
</dbReference>
<dbReference type="Pfam" id="PF00005">
    <property type="entry name" value="ABC_tran"/>
    <property type="match status" value="1"/>
</dbReference>
<evidence type="ECO:0000256" key="5">
    <source>
        <dbReference type="ARBA" id="ARBA00022741"/>
    </source>
</evidence>
<dbReference type="GO" id="GO:0015833">
    <property type="term" value="P:peptide transport"/>
    <property type="evidence" value="ECO:0007669"/>
    <property type="project" value="InterPro"/>
</dbReference>
<gene>
    <name evidence="9" type="ORF">SAMN02745784_01018</name>
</gene>
<dbReference type="Pfam" id="PF08352">
    <property type="entry name" value="oligo_HPY"/>
    <property type="match status" value="1"/>
</dbReference>
<dbReference type="PROSITE" id="PS00211">
    <property type="entry name" value="ABC_TRANSPORTER_1"/>
    <property type="match status" value="1"/>
</dbReference>
<dbReference type="SUPFAM" id="SSF52540">
    <property type="entry name" value="P-loop containing nucleoside triphosphate hydrolases"/>
    <property type="match status" value="1"/>
</dbReference>
<dbReference type="EMBL" id="FQTY01000003">
    <property type="protein sequence ID" value="SHE54658.1"/>
    <property type="molecule type" value="Genomic_DNA"/>
</dbReference>
<evidence type="ECO:0000256" key="3">
    <source>
        <dbReference type="ARBA" id="ARBA00022448"/>
    </source>
</evidence>
<organism evidence="9 10">
    <name type="scientific">Tissierella praeacuta DSM 18095</name>
    <dbReference type="NCBI Taxonomy" id="1123404"/>
    <lineage>
        <taxon>Bacteria</taxon>
        <taxon>Bacillati</taxon>
        <taxon>Bacillota</taxon>
        <taxon>Tissierellia</taxon>
        <taxon>Tissierellales</taxon>
        <taxon>Tissierellaceae</taxon>
        <taxon>Tissierella</taxon>
    </lineage>
</organism>